<protein>
    <submittedName>
        <fullName evidence="2">Glycerophosphoryl diester phosphodiesterase</fullName>
        <ecNumber evidence="2">3.1.4.46</ecNumber>
    </submittedName>
</protein>
<feature type="domain" description="GP-PDE" evidence="1">
    <location>
        <begin position="15"/>
        <end position="273"/>
    </location>
</feature>
<dbReference type="EC" id="3.1.4.46" evidence="2"/>
<keyword evidence="2" id="KW-0378">Hydrolase</keyword>
<dbReference type="RefSeq" id="WP_085886875.1">
    <property type="nucleotide sequence ID" value="NZ_FWFN01000002.1"/>
</dbReference>
<dbReference type="InterPro" id="IPR017946">
    <property type="entry name" value="PLC-like_Pdiesterase_TIM-brl"/>
</dbReference>
<dbReference type="AlphaFoldDB" id="A0A1X6YN96"/>
<reference evidence="2 3" key="1">
    <citation type="submission" date="2017-03" db="EMBL/GenBank/DDBJ databases">
        <authorList>
            <person name="Afonso C.L."/>
            <person name="Miller P.J."/>
            <person name="Scott M.A."/>
            <person name="Spackman E."/>
            <person name="Goraichik I."/>
            <person name="Dimitrov K.M."/>
            <person name="Suarez D.L."/>
            <person name="Swayne D.E."/>
        </authorList>
    </citation>
    <scope>NUCLEOTIDE SEQUENCE [LARGE SCALE GENOMIC DNA]</scope>
    <source>
        <strain evidence="2 3">CECT 7751</strain>
    </source>
</reference>
<keyword evidence="3" id="KW-1185">Reference proteome</keyword>
<dbReference type="CDD" id="cd08566">
    <property type="entry name" value="GDPD_AtGDE_like"/>
    <property type="match status" value="1"/>
</dbReference>
<dbReference type="EMBL" id="FWFN01000002">
    <property type="protein sequence ID" value="SLN26538.1"/>
    <property type="molecule type" value="Genomic_DNA"/>
</dbReference>
<dbReference type="GO" id="GO:0006644">
    <property type="term" value="P:phospholipid metabolic process"/>
    <property type="evidence" value="ECO:0007669"/>
    <property type="project" value="TreeGrafter"/>
</dbReference>
<dbReference type="InterPro" id="IPR032160">
    <property type="entry name" value="DUF4996"/>
</dbReference>
<dbReference type="OrthoDB" id="1854250at2"/>
<dbReference type="GO" id="GO:0008889">
    <property type="term" value="F:glycerophosphodiester phosphodiesterase activity"/>
    <property type="evidence" value="ECO:0007669"/>
    <property type="project" value="UniProtKB-EC"/>
</dbReference>
<gene>
    <name evidence="2" type="primary">ugpQ</name>
    <name evidence="2" type="ORF">PSM7751_00969</name>
</gene>
<dbReference type="Pfam" id="PF16387">
    <property type="entry name" value="DUF4996"/>
    <property type="match status" value="1"/>
</dbReference>
<dbReference type="SUPFAM" id="SSF51695">
    <property type="entry name" value="PLC-like phosphodiesterases"/>
    <property type="match status" value="1"/>
</dbReference>
<dbReference type="GO" id="GO:0006580">
    <property type="term" value="P:ethanolamine metabolic process"/>
    <property type="evidence" value="ECO:0007669"/>
    <property type="project" value="TreeGrafter"/>
</dbReference>
<dbReference type="InterPro" id="IPR030395">
    <property type="entry name" value="GP_PDE_dom"/>
</dbReference>
<evidence type="ECO:0000259" key="1">
    <source>
        <dbReference type="PROSITE" id="PS51704"/>
    </source>
</evidence>
<name>A0A1X6YN96_9RHOB</name>
<evidence type="ECO:0000313" key="3">
    <source>
        <dbReference type="Proteomes" id="UP000193963"/>
    </source>
</evidence>
<sequence>MKTYRDFVSDLPLRPAIVAHRGAWHLAPENSVASILRAAEAGYEVVEIDVQCSADGVLFLMHDETLTRMTGEAALAQSLSWTELRALALRAGDGQGDAAPTAHRIPTLKEALEAAHGRIYLDVDVKSPAQNMEAAGAAIAAAGMQDYVDIKIPLHSDADAERLAALEAQYGVMVMPMTRFTADTVAQHIARLARTGARIVETEFNALSTIADNRAAFEAAGLTLWVNTLTPVAQCGLTDAAALVDPDGIWGALMAAGVTVFQTDEPEALAAWRAARG</sequence>
<dbReference type="GO" id="GO:0070291">
    <property type="term" value="P:N-acylethanolamine metabolic process"/>
    <property type="evidence" value="ECO:0007669"/>
    <property type="project" value="TreeGrafter"/>
</dbReference>
<organism evidence="2 3">
    <name type="scientific">Pseudooceanicola marinus</name>
    <dbReference type="NCBI Taxonomy" id="396013"/>
    <lineage>
        <taxon>Bacteria</taxon>
        <taxon>Pseudomonadati</taxon>
        <taxon>Pseudomonadota</taxon>
        <taxon>Alphaproteobacteria</taxon>
        <taxon>Rhodobacterales</taxon>
        <taxon>Paracoccaceae</taxon>
        <taxon>Pseudooceanicola</taxon>
    </lineage>
</organism>
<dbReference type="Pfam" id="PF03009">
    <property type="entry name" value="GDPD"/>
    <property type="match status" value="1"/>
</dbReference>
<proteinExistence type="predicted"/>
<dbReference type="GO" id="GO:0005886">
    <property type="term" value="C:plasma membrane"/>
    <property type="evidence" value="ECO:0007669"/>
    <property type="project" value="TreeGrafter"/>
</dbReference>
<evidence type="ECO:0000313" key="2">
    <source>
        <dbReference type="EMBL" id="SLN26538.1"/>
    </source>
</evidence>
<dbReference type="PANTHER" id="PTHR46320:SF1">
    <property type="entry name" value="GLYCEROPHOSPHODIESTER PHOSPHODIESTERASE 1"/>
    <property type="match status" value="1"/>
</dbReference>
<accession>A0A1X6YN96</accession>
<dbReference type="PANTHER" id="PTHR46320">
    <property type="entry name" value="GLYCEROPHOSPHODIESTER PHOSPHODIESTERASE 1"/>
    <property type="match status" value="1"/>
</dbReference>
<dbReference type="Gene3D" id="3.20.20.190">
    <property type="entry name" value="Phosphatidylinositol (PI) phosphodiesterase"/>
    <property type="match status" value="1"/>
</dbReference>
<dbReference type="PROSITE" id="PS51704">
    <property type="entry name" value="GP_PDE"/>
    <property type="match status" value="1"/>
</dbReference>
<dbReference type="Proteomes" id="UP000193963">
    <property type="component" value="Unassembled WGS sequence"/>
</dbReference>